<name>A0ABU0BRR4_9HYPH</name>
<feature type="signal peptide" evidence="1">
    <location>
        <begin position="1"/>
        <end position="20"/>
    </location>
</feature>
<organism evidence="2 3">
    <name type="scientific">Pararhizobium capsulatum DSM 1112</name>
    <dbReference type="NCBI Taxonomy" id="1121113"/>
    <lineage>
        <taxon>Bacteria</taxon>
        <taxon>Pseudomonadati</taxon>
        <taxon>Pseudomonadota</taxon>
        <taxon>Alphaproteobacteria</taxon>
        <taxon>Hyphomicrobiales</taxon>
        <taxon>Rhizobiaceae</taxon>
        <taxon>Rhizobium/Agrobacterium group</taxon>
        <taxon>Pararhizobium</taxon>
    </lineage>
</organism>
<evidence type="ECO:0000313" key="2">
    <source>
        <dbReference type="EMBL" id="MDQ0320648.1"/>
    </source>
</evidence>
<dbReference type="Proteomes" id="UP001230207">
    <property type="component" value="Unassembled WGS sequence"/>
</dbReference>
<reference evidence="2 3" key="1">
    <citation type="submission" date="2023-07" db="EMBL/GenBank/DDBJ databases">
        <title>Genomic Encyclopedia of Type Strains, Phase IV (KMG-IV): sequencing the most valuable type-strain genomes for metagenomic binning, comparative biology and taxonomic classification.</title>
        <authorList>
            <person name="Goeker M."/>
        </authorList>
    </citation>
    <scope>NUCLEOTIDE SEQUENCE [LARGE SCALE GENOMIC DNA]</scope>
    <source>
        <strain evidence="2 3">DSM 1112</strain>
    </source>
</reference>
<evidence type="ECO:0000256" key="1">
    <source>
        <dbReference type="SAM" id="SignalP"/>
    </source>
</evidence>
<protein>
    <submittedName>
        <fullName evidence="2">Uncharacterized protein</fullName>
    </submittedName>
</protein>
<sequence>MKRLLLIGVALAALTVPAAAAKLLNTSSIFRASCSNTSNTT</sequence>
<gene>
    <name evidence="2" type="ORF">QO002_002786</name>
</gene>
<dbReference type="EMBL" id="JAUSVF010000001">
    <property type="protein sequence ID" value="MDQ0320648.1"/>
    <property type="molecule type" value="Genomic_DNA"/>
</dbReference>
<proteinExistence type="predicted"/>
<keyword evidence="3" id="KW-1185">Reference proteome</keyword>
<keyword evidence="1" id="KW-0732">Signal</keyword>
<comment type="caution">
    <text evidence="2">The sequence shown here is derived from an EMBL/GenBank/DDBJ whole genome shotgun (WGS) entry which is preliminary data.</text>
</comment>
<accession>A0ABU0BRR4</accession>
<evidence type="ECO:0000313" key="3">
    <source>
        <dbReference type="Proteomes" id="UP001230207"/>
    </source>
</evidence>
<feature type="chain" id="PRO_5046588596" evidence="1">
    <location>
        <begin position="21"/>
        <end position="41"/>
    </location>
</feature>
<dbReference type="RefSeq" id="WP_307230586.1">
    <property type="nucleotide sequence ID" value="NZ_JAUSVF010000001.1"/>
</dbReference>